<dbReference type="EMBL" id="AMGX01000011">
    <property type="protein sequence ID" value="EXJ69267.1"/>
    <property type="molecule type" value="Genomic_DNA"/>
</dbReference>
<dbReference type="PANTHER" id="PTHR31001">
    <property type="entry name" value="UNCHARACTERIZED TRANSCRIPTIONAL REGULATORY PROTEIN"/>
    <property type="match status" value="1"/>
</dbReference>
<evidence type="ECO:0000256" key="3">
    <source>
        <dbReference type="ARBA" id="ARBA00023015"/>
    </source>
</evidence>
<evidence type="ECO:0000256" key="7">
    <source>
        <dbReference type="SAM" id="MobiDB-lite"/>
    </source>
</evidence>
<dbReference type="InterPro" id="IPR050613">
    <property type="entry name" value="Sec_Metabolite_Reg"/>
</dbReference>
<evidence type="ECO:0000256" key="4">
    <source>
        <dbReference type="ARBA" id="ARBA00023125"/>
    </source>
</evidence>
<dbReference type="Pfam" id="PF00172">
    <property type="entry name" value="Zn_clus"/>
    <property type="match status" value="1"/>
</dbReference>
<feature type="domain" description="Zn(2)-C6 fungal-type" evidence="8">
    <location>
        <begin position="13"/>
        <end position="42"/>
    </location>
</feature>
<dbReference type="InterPro" id="IPR001138">
    <property type="entry name" value="Zn2Cys6_DnaBD"/>
</dbReference>
<evidence type="ECO:0000259" key="8">
    <source>
        <dbReference type="PROSITE" id="PS50048"/>
    </source>
</evidence>
<keyword evidence="3" id="KW-0805">Transcription regulation</keyword>
<dbReference type="Pfam" id="PF04082">
    <property type="entry name" value="Fungal_trans"/>
    <property type="match status" value="1"/>
</dbReference>
<gene>
    <name evidence="9" type="ORF">A1O5_07303</name>
</gene>
<dbReference type="SUPFAM" id="SSF57701">
    <property type="entry name" value="Zn2/Cys6 DNA-binding domain"/>
    <property type="match status" value="1"/>
</dbReference>
<evidence type="ECO:0000256" key="5">
    <source>
        <dbReference type="ARBA" id="ARBA00023163"/>
    </source>
</evidence>
<dbReference type="eggNOG" id="ENOG502QYWX">
    <property type="taxonomic scope" value="Eukaryota"/>
</dbReference>
<dbReference type="Proteomes" id="UP000019471">
    <property type="component" value="Unassembled WGS sequence"/>
</dbReference>
<proteinExistence type="predicted"/>
<sequence>MSAAGPPQAKAFSCIRCFERKVKCDKQSPCSNCVKSKVECTFRIPPAPRRRKKRTQEDLLLARLKKCEELLKSKGIDIDTEVTSTVASTSTILESPSSTQPINTPQQHSPSTESVIAKQREIFAAYPPELQKSGQLIVDQGKSRFIENPLWASLSDEFRQPNEAIAEYSEDEDEIGSPLEESTDFVLGYTPSSNPVQHLHPSPSNILILWQIFLDNINPMSKLIHQPTLHKTLVQASSQLDNLPRGLEALMFAIYSSAVYSVGDDECEMKLGEPRKILLARYRHATRKALARARFLATSELVVLQAFFLYLLTMREDYDSRTTWTLAGVASRVAQGMGLHRDGTSLGVSPFETEMRRRLWWQITTLDFRSAELSGSGRSGDFSMSDTLVPSNVNDEDIYPDMKEPPVPHTRPTEMASCLLRCELGNYWKEKFKQRSNVALEHLRIDSPFTSYLEERDAFINELEQRLEEKFLRYCDPSIPIQFMTIIIGRGAINSMRLMAHHPRKWTKGEDIPAAEREYLWNVSMTLLEGINLAHSSKQLRRFMWHTRVFFVWQAFIYILNELKERTIGDEVDKAWQEVEEVYRHHPHFVTDYKKPLHVAVGSLCLKAYRAREAALRETTNGVFPKTIPEYIKLLREQRETGPLMRAKTTATTAANSSSVAVKTVDNMAVGMESNDQYSAVPGWENDLVTDPSSSSYNAPQLAASGLVGGAGVPHQLPLPAFQPIPTPFAGDGIMLASEPNFAHELDVGDMPMDWAQWDIIMQDFSGQMGPYRG</sequence>
<comment type="caution">
    <text evidence="9">The sequence shown here is derived from an EMBL/GenBank/DDBJ whole genome shotgun (WGS) entry which is preliminary data.</text>
</comment>
<dbReference type="PROSITE" id="PS50048">
    <property type="entry name" value="ZN2_CY6_FUNGAL_2"/>
    <property type="match status" value="1"/>
</dbReference>
<dbReference type="OrthoDB" id="2269373at2759"/>
<dbReference type="GO" id="GO:0006351">
    <property type="term" value="P:DNA-templated transcription"/>
    <property type="evidence" value="ECO:0007669"/>
    <property type="project" value="InterPro"/>
</dbReference>
<dbReference type="InterPro" id="IPR036864">
    <property type="entry name" value="Zn2-C6_fun-type_DNA-bd_sf"/>
</dbReference>
<dbReference type="GO" id="GO:0000981">
    <property type="term" value="F:DNA-binding transcription factor activity, RNA polymerase II-specific"/>
    <property type="evidence" value="ECO:0007669"/>
    <property type="project" value="InterPro"/>
</dbReference>
<dbReference type="CDD" id="cd00067">
    <property type="entry name" value="GAL4"/>
    <property type="match status" value="1"/>
</dbReference>
<reference evidence="9 10" key="1">
    <citation type="submission" date="2013-03" db="EMBL/GenBank/DDBJ databases">
        <title>The Genome Sequence of Cladophialophora psammophila CBS 110553.</title>
        <authorList>
            <consortium name="The Broad Institute Genomics Platform"/>
            <person name="Cuomo C."/>
            <person name="de Hoog S."/>
            <person name="Gorbushina A."/>
            <person name="Walker B."/>
            <person name="Young S.K."/>
            <person name="Zeng Q."/>
            <person name="Gargeya S."/>
            <person name="Fitzgerald M."/>
            <person name="Haas B."/>
            <person name="Abouelleil A."/>
            <person name="Allen A.W."/>
            <person name="Alvarado L."/>
            <person name="Arachchi H.M."/>
            <person name="Berlin A.M."/>
            <person name="Chapman S.B."/>
            <person name="Gainer-Dewar J."/>
            <person name="Goldberg J."/>
            <person name="Griggs A."/>
            <person name="Gujja S."/>
            <person name="Hansen M."/>
            <person name="Howarth C."/>
            <person name="Imamovic A."/>
            <person name="Ireland A."/>
            <person name="Larimer J."/>
            <person name="McCowan C."/>
            <person name="Murphy C."/>
            <person name="Pearson M."/>
            <person name="Poon T.W."/>
            <person name="Priest M."/>
            <person name="Roberts A."/>
            <person name="Saif S."/>
            <person name="Shea T."/>
            <person name="Sisk P."/>
            <person name="Sykes S."/>
            <person name="Wortman J."/>
            <person name="Nusbaum C."/>
            <person name="Birren B."/>
        </authorList>
    </citation>
    <scope>NUCLEOTIDE SEQUENCE [LARGE SCALE GENOMIC DNA]</scope>
    <source>
        <strain evidence="9 10">CBS 110553</strain>
    </source>
</reference>
<dbReference type="GeneID" id="19192009"/>
<evidence type="ECO:0000313" key="9">
    <source>
        <dbReference type="EMBL" id="EXJ69267.1"/>
    </source>
</evidence>
<name>W9WM70_9EURO</name>
<keyword evidence="6" id="KW-0539">Nucleus</keyword>
<keyword evidence="10" id="KW-1185">Reference proteome</keyword>
<dbReference type="GO" id="GO:0008270">
    <property type="term" value="F:zinc ion binding"/>
    <property type="evidence" value="ECO:0007669"/>
    <property type="project" value="InterPro"/>
</dbReference>
<protein>
    <recommendedName>
        <fullName evidence="8">Zn(2)-C6 fungal-type domain-containing protein</fullName>
    </recommendedName>
</protein>
<dbReference type="SMART" id="SM00906">
    <property type="entry name" value="Fungal_trans"/>
    <property type="match status" value="1"/>
</dbReference>
<feature type="region of interest" description="Disordered" evidence="7">
    <location>
        <begin position="91"/>
        <end position="111"/>
    </location>
</feature>
<evidence type="ECO:0000256" key="2">
    <source>
        <dbReference type="ARBA" id="ARBA00022723"/>
    </source>
</evidence>
<keyword evidence="2" id="KW-0479">Metal-binding</keyword>
<evidence type="ECO:0000313" key="10">
    <source>
        <dbReference type="Proteomes" id="UP000019471"/>
    </source>
</evidence>
<dbReference type="AlphaFoldDB" id="W9WM70"/>
<accession>W9WM70</accession>
<dbReference type="InterPro" id="IPR007219">
    <property type="entry name" value="XnlR_reg_dom"/>
</dbReference>
<comment type="subcellular location">
    <subcellularLocation>
        <location evidence="1">Nucleus</location>
    </subcellularLocation>
</comment>
<dbReference type="CDD" id="cd12148">
    <property type="entry name" value="fungal_TF_MHR"/>
    <property type="match status" value="1"/>
</dbReference>
<dbReference type="RefSeq" id="XP_007746082.1">
    <property type="nucleotide sequence ID" value="XM_007747892.1"/>
</dbReference>
<dbReference type="Gene3D" id="4.10.240.10">
    <property type="entry name" value="Zn(2)-C6 fungal-type DNA-binding domain"/>
    <property type="match status" value="1"/>
</dbReference>
<keyword evidence="4" id="KW-0238">DNA-binding</keyword>
<dbReference type="HOGENOM" id="CLU_004083_5_3_1"/>
<organism evidence="9 10">
    <name type="scientific">Cladophialophora psammophila CBS 110553</name>
    <dbReference type="NCBI Taxonomy" id="1182543"/>
    <lineage>
        <taxon>Eukaryota</taxon>
        <taxon>Fungi</taxon>
        <taxon>Dikarya</taxon>
        <taxon>Ascomycota</taxon>
        <taxon>Pezizomycotina</taxon>
        <taxon>Eurotiomycetes</taxon>
        <taxon>Chaetothyriomycetidae</taxon>
        <taxon>Chaetothyriales</taxon>
        <taxon>Herpotrichiellaceae</taxon>
        <taxon>Cladophialophora</taxon>
    </lineage>
</organism>
<evidence type="ECO:0000256" key="1">
    <source>
        <dbReference type="ARBA" id="ARBA00004123"/>
    </source>
</evidence>
<dbReference type="GO" id="GO:0005634">
    <property type="term" value="C:nucleus"/>
    <property type="evidence" value="ECO:0007669"/>
    <property type="project" value="UniProtKB-SubCell"/>
</dbReference>
<keyword evidence="5" id="KW-0804">Transcription</keyword>
<dbReference type="STRING" id="1182543.W9WM70"/>
<dbReference type="SMART" id="SM00066">
    <property type="entry name" value="GAL4"/>
    <property type="match status" value="1"/>
</dbReference>
<evidence type="ECO:0000256" key="6">
    <source>
        <dbReference type="ARBA" id="ARBA00023242"/>
    </source>
</evidence>
<dbReference type="GO" id="GO:0003677">
    <property type="term" value="F:DNA binding"/>
    <property type="evidence" value="ECO:0007669"/>
    <property type="project" value="UniProtKB-KW"/>
</dbReference>
<feature type="compositionally biased region" description="Polar residues" evidence="7">
    <location>
        <begin position="92"/>
        <end position="111"/>
    </location>
</feature>
<dbReference type="PANTHER" id="PTHR31001:SF85">
    <property type="entry name" value="ZN(II)2CYS6 TRANSCRIPTION FACTOR (EUROFUNG)"/>
    <property type="match status" value="1"/>
</dbReference>